<dbReference type="InterPro" id="IPR013766">
    <property type="entry name" value="Thioredoxin_domain"/>
</dbReference>
<dbReference type="Ensembl" id="ENSTRUT00000011824.3">
    <property type="protein sequence ID" value="ENSTRUP00000011764.3"/>
    <property type="gene ID" value="ENSTRUG00000004925.3"/>
</dbReference>
<evidence type="ECO:0000256" key="5">
    <source>
        <dbReference type="ARBA" id="ARBA00022989"/>
    </source>
</evidence>
<dbReference type="OMA" id="CRTLIGT"/>
<evidence type="ECO:0000256" key="1">
    <source>
        <dbReference type="ARBA" id="ARBA00001182"/>
    </source>
</evidence>
<evidence type="ECO:0000256" key="6">
    <source>
        <dbReference type="ARBA" id="ARBA00023136"/>
    </source>
</evidence>
<evidence type="ECO:0000256" key="3">
    <source>
        <dbReference type="ARBA" id="ARBA00012723"/>
    </source>
</evidence>
<keyword evidence="4" id="KW-0812">Transmembrane</keyword>
<name>H2SH82_TAKRU</name>
<dbReference type="HOGENOM" id="CLU_040429_0_0_1"/>
<dbReference type="PANTHER" id="PTHR46426:SF1">
    <property type="entry name" value="PROTEIN DISULFIDE-ISOMERASE TMX3"/>
    <property type="match status" value="1"/>
</dbReference>
<dbReference type="SUPFAM" id="SSF52833">
    <property type="entry name" value="Thioredoxin-like"/>
    <property type="match status" value="1"/>
</dbReference>
<dbReference type="PROSITE" id="PS51352">
    <property type="entry name" value="THIOREDOXIN_2"/>
    <property type="match status" value="1"/>
</dbReference>
<reference evidence="9" key="2">
    <citation type="submission" date="2025-08" db="UniProtKB">
        <authorList>
            <consortium name="Ensembl"/>
        </authorList>
    </citation>
    <scope>IDENTIFICATION</scope>
</reference>
<evidence type="ECO:0000259" key="8">
    <source>
        <dbReference type="PROSITE" id="PS51352"/>
    </source>
</evidence>
<dbReference type="AlphaFoldDB" id="H2SH82"/>
<dbReference type="GO" id="GO:0009986">
    <property type="term" value="C:cell surface"/>
    <property type="evidence" value="ECO:0007669"/>
    <property type="project" value="TreeGrafter"/>
</dbReference>
<feature type="signal peptide" evidence="7">
    <location>
        <begin position="1"/>
        <end position="18"/>
    </location>
</feature>
<dbReference type="GeneTree" id="ENSGT00930000151022"/>
<keyword evidence="10" id="KW-1185">Reference proteome</keyword>
<reference evidence="9" key="3">
    <citation type="submission" date="2025-09" db="UniProtKB">
        <authorList>
            <consortium name="Ensembl"/>
        </authorList>
    </citation>
    <scope>IDENTIFICATION</scope>
</reference>
<dbReference type="Gene3D" id="3.40.30.10">
    <property type="entry name" value="Glutaredoxin"/>
    <property type="match status" value="1"/>
</dbReference>
<accession>H2SH82</accession>
<keyword evidence="6" id="KW-0472">Membrane</keyword>
<dbReference type="EC" id="5.3.4.1" evidence="3"/>
<dbReference type="InterPro" id="IPR052250">
    <property type="entry name" value="PDI_TMX3"/>
</dbReference>
<evidence type="ECO:0000313" key="10">
    <source>
        <dbReference type="Proteomes" id="UP000005226"/>
    </source>
</evidence>
<comment type="catalytic activity">
    <reaction evidence="1">
        <text>Catalyzes the rearrangement of -S-S- bonds in proteins.</text>
        <dbReference type="EC" id="5.3.4.1"/>
    </reaction>
</comment>
<dbReference type="Pfam" id="PF13848">
    <property type="entry name" value="Thioredoxin_6"/>
    <property type="match status" value="1"/>
</dbReference>
<dbReference type="InParanoid" id="H2SH82"/>
<dbReference type="PANTHER" id="PTHR46426">
    <property type="entry name" value="PROTEIN DISULFIDE-ISOMERASE TMX3"/>
    <property type="match status" value="1"/>
</dbReference>
<evidence type="ECO:0000256" key="4">
    <source>
        <dbReference type="ARBA" id="ARBA00022692"/>
    </source>
</evidence>
<dbReference type="GO" id="GO:0016020">
    <property type="term" value="C:membrane"/>
    <property type="evidence" value="ECO:0007669"/>
    <property type="project" value="UniProtKB-SubCell"/>
</dbReference>
<dbReference type="InterPro" id="IPR036249">
    <property type="entry name" value="Thioredoxin-like_sf"/>
</dbReference>
<evidence type="ECO:0000313" key="9">
    <source>
        <dbReference type="Ensembl" id="ENSTRUP00000011764.3"/>
    </source>
</evidence>
<protein>
    <recommendedName>
        <fullName evidence="3">protein disulfide-isomerase</fullName>
        <ecNumber evidence="3">5.3.4.1</ecNumber>
    </recommendedName>
</protein>
<keyword evidence="5" id="KW-1133">Transmembrane helix</keyword>
<feature type="domain" description="Thioredoxin" evidence="8">
    <location>
        <begin position="7"/>
        <end position="137"/>
    </location>
</feature>
<evidence type="ECO:0000256" key="7">
    <source>
        <dbReference type="SAM" id="SignalP"/>
    </source>
</evidence>
<dbReference type="Pfam" id="PF00085">
    <property type="entry name" value="Thioredoxin"/>
    <property type="match status" value="1"/>
</dbReference>
<dbReference type="Proteomes" id="UP000005226">
    <property type="component" value="Chromosome 22"/>
</dbReference>
<organism evidence="9 10">
    <name type="scientific">Takifugu rubripes</name>
    <name type="common">Japanese pufferfish</name>
    <name type="synonym">Fugu rubripes</name>
    <dbReference type="NCBI Taxonomy" id="31033"/>
    <lineage>
        <taxon>Eukaryota</taxon>
        <taxon>Metazoa</taxon>
        <taxon>Chordata</taxon>
        <taxon>Craniata</taxon>
        <taxon>Vertebrata</taxon>
        <taxon>Euteleostomi</taxon>
        <taxon>Actinopterygii</taxon>
        <taxon>Neopterygii</taxon>
        <taxon>Teleostei</taxon>
        <taxon>Neoteleostei</taxon>
        <taxon>Acanthomorphata</taxon>
        <taxon>Eupercaria</taxon>
        <taxon>Tetraodontiformes</taxon>
        <taxon>Tetradontoidea</taxon>
        <taxon>Tetraodontidae</taxon>
        <taxon>Takifugu</taxon>
    </lineage>
</organism>
<evidence type="ECO:0000256" key="2">
    <source>
        <dbReference type="ARBA" id="ARBA00004167"/>
    </source>
</evidence>
<keyword evidence="7" id="KW-0732">Signal</keyword>
<reference evidence="9 10" key="1">
    <citation type="journal article" date="2011" name="Genome Biol. Evol.">
        <title>Integration of the genetic map and genome assembly of fugu facilitates insights into distinct features of genome evolution in teleosts and mammals.</title>
        <authorList>
            <person name="Kai W."/>
            <person name="Kikuchi K."/>
            <person name="Tohari S."/>
            <person name="Chew A.K."/>
            <person name="Tay A."/>
            <person name="Fujiwara A."/>
            <person name="Hosoya S."/>
            <person name="Suetake H."/>
            <person name="Naruse K."/>
            <person name="Brenner S."/>
            <person name="Suzuki Y."/>
            <person name="Venkatesh B."/>
        </authorList>
    </citation>
    <scope>NUCLEOTIDE SEQUENCE [LARGE SCALE GENOMIC DNA]</scope>
</reference>
<dbReference type="STRING" id="31033.ENSTRUP00000011764"/>
<feature type="chain" id="PRO_5025436959" description="protein disulfide-isomerase" evidence="7">
    <location>
        <begin position="19"/>
        <end position="441"/>
    </location>
</feature>
<dbReference type="GO" id="GO:0003756">
    <property type="term" value="F:protein disulfide isomerase activity"/>
    <property type="evidence" value="ECO:0007669"/>
    <property type="project" value="UniProtKB-EC"/>
</dbReference>
<sequence length="441" mass="49703">IDQWFACSSALLALRVSAYVEELDDRSEPRGRPLWLVSFYAPWCTFCKHLDPVWHQIGSELKSLGSPINVGKSDATVTLAKEFRVRGYPAILMFKKGVKYNYSGPRTKDGIMDFAIRVGGPSVRALSSVQLFQSARSRHEVMFMYVGATSLLKGNYTAAAEELIVHTSFFSGSREVLPKDVSLPSLPSVVVFKDGTYFTFNEQQDGELKAWINRERFPTYSKIDSYSLYAMGESGNVSSVPADEGERLWSEQILKVFVHLSLRHFLFGFMEGNDYINGIVMSEVPVPSFVVVNLAVDGYFLPSVTVETEQHLLDFLNGVLNGSIECQGGNGVFQRVRRLIYNGQLTLTVRPVNYTSQRWFRCRVVLHGSVSGVSRRTHNVARNVCEFDLYRGSNSRSTKLTSGVPMRSKVTAWDRQVVRGGEPARQRLMMQPDLYCRSDWS</sequence>
<proteinExistence type="predicted"/>
<comment type="subcellular location">
    <subcellularLocation>
        <location evidence="2">Membrane</location>
        <topology evidence="2">Single-pass membrane protein</topology>
    </subcellularLocation>
</comment>
<dbReference type="GO" id="GO:0005783">
    <property type="term" value="C:endoplasmic reticulum"/>
    <property type="evidence" value="ECO:0007669"/>
    <property type="project" value="TreeGrafter"/>
</dbReference>